<evidence type="ECO:0000313" key="3">
    <source>
        <dbReference type="Proteomes" id="UP000704960"/>
    </source>
</evidence>
<dbReference type="PANTHER" id="PTHR35800">
    <property type="entry name" value="PROTEIN JAG"/>
    <property type="match status" value="1"/>
</dbReference>
<dbReference type="Gene3D" id="3.30.1370.50">
    <property type="entry name" value="R3H-like domain"/>
    <property type="match status" value="1"/>
</dbReference>
<organism evidence="2 3">
    <name type="scientific">Candidatus Sungiibacteriota bacterium</name>
    <dbReference type="NCBI Taxonomy" id="2750080"/>
    <lineage>
        <taxon>Bacteria</taxon>
        <taxon>Candidatus Sungiibacteriota</taxon>
    </lineage>
</organism>
<dbReference type="Pfam" id="PF01424">
    <property type="entry name" value="R3H"/>
    <property type="match status" value="1"/>
</dbReference>
<dbReference type="InterPro" id="IPR039247">
    <property type="entry name" value="KhpB"/>
</dbReference>
<dbReference type="SUPFAM" id="SSF82708">
    <property type="entry name" value="R3H domain"/>
    <property type="match status" value="1"/>
</dbReference>
<dbReference type="SMART" id="SM00393">
    <property type="entry name" value="R3H"/>
    <property type="match status" value="1"/>
</dbReference>
<protein>
    <submittedName>
        <fullName evidence="2">RNA-binding protein</fullName>
    </submittedName>
</protein>
<accession>A0A932YW49</accession>
<evidence type="ECO:0000259" key="1">
    <source>
        <dbReference type="PROSITE" id="PS51061"/>
    </source>
</evidence>
<dbReference type="PROSITE" id="PS51061">
    <property type="entry name" value="R3H"/>
    <property type="match status" value="1"/>
</dbReference>
<dbReference type="PANTHER" id="PTHR35800:SF1">
    <property type="entry name" value="RNA-BINDING PROTEIN KHPB"/>
    <property type="match status" value="1"/>
</dbReference>
<dbReference type="GO" id="GO:0003723">
    <property type="term" value="F:RNA binding"/>
    <property type="evidence" value="ECO:0007669"/>
    <property type="project" value="InterPro"/>
</dbReference>
<dbReference type="EMBL" id="JACQMJ010000004">
    <property type="protein sequence ID" value="MBI4132150.1"/>
    <property type="molecule type" value="Genomic_DNA"/>
</dbReference>
<dbReference type="Proteomes" id="UP000704960">
    <property type="component" value="Unassembled WGS sequence"/>
</dbReference>
<proteinExistence type="predicted"/>
<dbReference type="InterPro" id="IPR036867">
    <property type="entry name" value="R3H_dom_sf"/>
</dbReference>
<gene>
    <name evidence="2" type="ORF">HY474_00790</name>
</gene>
<reference evidence="2" key="1">
    <citation type="submission" date="2020-07" db="EMBL/GenBank/DDBJ databases">
        <title>Huge and variable diversity of episymbiotic CPR bacteria and DPANN archaea in groundwater ecosystems.</title>
        <authorList>
            <person name="He C.Y."/>
            <person name="Keren R."/>
            <person name="Whittaker M."/>
            <person name="Farag I.F."/>
            <person name="Doudna J."/>
            <person name="Cate J.H.D."/>
            <person name="Banfield J.F."/>
        </authorList>
    </citation>
    <scope>NUCLEOTIDE SEQUENCE</scope>
    <source>
        <strain evidence="2">NC_groundwater_1226_Ag_S-0.1um_59_124</strain>
    </source>
</reference>
<dbReference type="InterPro" id="IPR034079">
    <property type="entry name" value="R3H_KhpB"/>
</dbReference>
<name>A0A932YW49_9BACT</name>
<feature type="domain" description="R3H" evidence="1">
    <location>
        <begin position="82"/>
        <end position="148"/>
    </location>
</feature>
<comment type="caution">
    <text evidence="2">The sequence shown here is derived from an EMBL/GenBank/DDBJ whole genome shotgun (WGS) entry which is preliminary data.</text>
</comment>
<dbReference type="InterPro" id="IPR015946">
    <property type="entry name" value="KH_dom-like_a/b"/>
</dbReference>
<dbReference type="InterPro" id="IPR001374">
    <property type="entry name" value="R3H_dom"/>
</dbReference>
<sequence length="148" mass="17112">MGATSERITQILAKMGIRADVEERSIAEISIPYINIATDEARFLIGAQARNLWALEYLSKRIIEREYPDVRGFFLDVNGYRLHYLEELKAEAKTVAKRVRLYRTELMLKPMPPFERRIVHMALAEYPDITTQSVGEGEARRVVVKPYP</sequence>
<evidence type="ECO:0000313" key="2">
    <source>
        <dbReference type="EMBL" id="MBI4132150.1"/>
    </source>
</evidence>
<dbReference type="Gene3D" id="3.30.300.20">
    <property type="match status" value="1"/>
</dbReference>
<dbReference type="CDD" id="cd02644">
    <property type="entry name" value="R3H_jag"/>
    <property type="match status" value="1"/>
</dbReference>
<dbReference type="AlphaFoldDB" id="A0A932YW49"/>